<evidence type="ECO:0000256" key="2">
    <source>
        <dbReference type="ARBA" id="ARBA00022490"/>
    </source>
</evidence>
<evidence type="ECO:0000313" key="11">
    <source>
        <dbReference type="EMBL" id="MFC7322529.1"/>
    </source>
</evidence>
<dbReference type="PROSITE" id="PS00041">
    <property type="entry name" value="HTH_ARAC_FAMILY_1"/>
    <property type="match status" value="1"/>
</dbReference>
<dbReference type="PANTHER" id="PTHR42713:SF3">
    <property type="entry name" value="TRANSCRIPTIONAL REGULATORY PROTEIN HPTR"/>
    <property type="match status" value="1"/>
</dbReference>
<dbReference type="CDD" id="cd17536">
    <property type="entry name" value="REC_YesN-like"/>
    <property type="match status" value="1"/>
</dbReference>
<name>A0ABW2K8T3_9BACI</name>
<keyword evidence="7" id="KW-0804">Transcription</keyword>
<gene>
    <name evidence="11" type="ORF">ACFQMN_16825</name>
</gene>
<dbReference type="Gene3D" id="1.10.10.60">
    <property type="entry name" value="Homeodomain-like"/>
    <property type="match status" value="2"/>
</dbReference>
<organism evidence="11 12">
    <name type="scientific">Halobacillus campisalis</name>
    <dbReference type="NCBI Taxonomy" id="435909"/>
    <lineage>
        <taxon>Bacteria</taxon>
        <taxon>Bacillati</taxon>
        <taxon>Bacillota</taxon>
        <taxon>Bacilli</taxon>
        <taxon>Bacillales</taxon>
        <taxon>Bacillaceae</taxon>
        <taxon>Halobacillus</taxon>
    </lineage>
</organism>
<dbReference type="InterPro" id="IPR020449">
    <property type="entry name" value="Tscrpt_reg_AraC-type_HTH"/>
</dbReference>
<protein>
    <submittedName>
        <fullName evidence="11">Response regulator</fullName>
    </submittedName>
</protein>
<dbReference type="PANTHER" id="PTHR42713">
    <property type="entry name" value="HISTIDINE KINASE-RELATED"/>
    <property type="match status" value="1"/>
</dbReference>
<sequence>MGGLYRVLVVDDEMLIRQGVINYIDWEQEGFQIVGEASNGNEALNLIERLQPHLVITDVVMPGMDGIELVRTVKEQDPKIEIIVLSSFENFDYVRSTFQYGVADYILKPKLNGKELTKTLREIVPDAQKAVETSQSSISMEKLLQKSLAGYSLSSSESSSIDGFPYNYYSLIAACGLKKSDHNRTFEELSERMLDPGDSIEAIFIPSNESDIMLLLLNFDSERLPFIRQSLKDMAVPDSDLSTSWLMSDPFTSIHEMKKVYENHLLKMKDYLFYLNDEPLLLYDSLPALEKNEKSFDLSRFLDLFKQKKFDVALSSLQEHVSGLTGNYTKDIFEFKSWLQNIMFNIIVLLGDLKYDVDKLEDDKYEYFAAINEAGKANEAIESFQDFLSNVKRIVLAEKKQNCPPDLKRLMQYIEEHYAEPITLTTLADYFHFNPSYLSSYFSTHLNVGFSDYLNQVRIVKAKHLLESSSASVSMVSEMVGYSDPSYFCKVFKRMEGASPGIYRKKAPAMN</sequence>
<dbReference type="InterPro" id="IPR018062">
    <property type="entry name" value="HTH_AraC-typ_CS"/>
</dbReference>
<dbReference type="SMART" id="SM00342">
    <property type="entry name" value="HTH_ARAC"/>
    <property type="match status" value="1"/>
</dbReference>
<evidence type="ECO:0000313" key="12">
    <source>
        <dbReference type="Proteomes" id="UP001596494"/>
    </source>
</evidence>
<keyword evidence="6" id="KW-0238">DNA-binding</keyword>
<reference evidence="12" key="1">
    <citation type="journal article" date="2019" name="Int. J. Syst. Evol. Microbiol.">
        <title>The Global Catalogue of Microorganisms (GCM) 10K type strain sequencing project: providing services to taxonomists for standard genome sequencing and annotation.</title>
        <authorList>
            <consortium name="The Broad Institute Genomics Platform"/>
            <consortium name="The Broad Institute Genome Sequencing Center for Infectious Disease"/>
            <person name="Wu L."/>
            <person name="Ma J."/>
        </authorList>
    </citation>
    <scope>NUCLEOTIDE SEQUENCE [LARGE SCALE GENOMIC DNA]</scope>
    <source>
        <strain evidence="12">CCUG 73951</strain>
    </source>
</reference>
<feature type="domain" description="Response regulatory" evidence="10">
    <location>
        <begin position="6"/>
        <end position="123"/>
    </location>
</feature>
<dbReference type="PRINTS" id="PR00032">
    <property type="entry name" value="HTHARAC"/>
</dbReference>
<evidence type="ECO:0000256" key="7">
    <source>
        <dbReference type="ARBA" id="ARBA00023163"/>
    </source>
</evidence>
<evidence type="ECO:0000256" key="1">
    <source>
        <dbReference type="ARBA" id="ARBA00004496"/>
    </source>
</evidence>
<dbReference type="InterPro" id="IPR009057">
    <property type="entry name" value="Homeodomain-like_sf"/>
</dbReference>
<dbReference type="RefSeq" id="WP_289214907.1">
    <property type="nucleotide sequence ID" value="NZ_JAPVRC010000002.1"/>
</dbReference>
<keyword evidence="2" id="KW-0963">Cytoplasm</keyword>
<keyword evidence="4" id="KW-0902">Two-component regulatory system</keyword>
<evidence type="ECO:0000256" key="5">
    <source>
        <dbReference type="ARBA" id="ARBA00023015"/>
    </source>
</evidence>
<dbReference type="SUPFAM" id="SSF46689">
    <property type="entry name" value="Homeodomain-like"/>
    <property type="match status" value="2"/>
</dbReference>
<keyword evidence="5" id="KW-0805">Transcription regulation</keyword>
<dbReference type="InterPro" id="IPR011006">
    <property type="entry name" value="CheY-like_superfamily"/>
</dbReference>
<dbReference type="SUPFAM" id="SSF52172">
    <property type="entry name" value="CheY-like"/>
    <property type="match status" value="1"/>
</dbReference>
<dbReference type="PROSITE" id="PS50110">
    <property type="entry name" value="RESPONSE_REGULATORY"/>
    <property type="match status" value="1"/>
</dbReference>
<keyword evidence="12" id="KW-1185">Reference proteome</keyword>
<evidence type="ECO:0000256" key="6">
    <source>
        <dbReference type="ARBA" id="ARBA00023125"/>
    </source>
</evidence>
<accession>A0ABW2K8T3</accession>
<dbReference type="InterPro" id="IPR018060">
    <property type="entry name" value="HTH_AraC"/>
</dbReference>
<dbReference type="Pfam" id="PF00072">
    <property type="entry name" value="Response_reg"/>
    <property type="match status" value="1"/>
</dbReference>
<evidence type="ECO:0000259" key="9">
    <source>
        <dbReference type="PROSITE" id="PS01124"/>
    </source>
</evidence>
<comment type="caution">
    <text evidence="11">The sequence shown here is derived from an EMBL/GenBank/DDBJ whole genome shotgun (WGS) entry which is preliminary data.</text>
</comment>
<dbReference type="Proteomes" id="UP001596494">
    <property type="component" value="Unassembled WGS sequence"/>
</dbReference>
<evidence type="ECO:0000256" key="3">
    <source>
        <dbReference type="ARBA" id="ARBA00022553"/>
    </source>
</evidence>
<dbReference type="EMBL" id="JBHTBY010000017">
    <property type="protein sequence ID" value="MFC7322529.1"/>
    <property type="molecule type" value="Genomic_DNA"/>
</dbReference>
<comment type="subcellular location">
    <subcellularLocation>
        <location evidence="1">Cytoplasm</location>
    </subcellularLocation>
</comment>
<dbReference type="Pfam" id="PF12833">
    <property type="entry name" value="HTH_18"/>
    <property type="match status" value="1"/>
</dbReference>
<dbReference type="Gene3D" id="3.40.50.2300">
    <property type="match status" value="1"/>
</dbReference>
<evidence type="ECO:0000256" key="4">
    <source>
        <dbReference type="ARBA" id="ARBA00023012"/>
    </source>
</evidence>
<dbReference type="InterPro" id="IPR001789">
    <property type="entry name" value="Sig_transdc_resp-reg_receiver"/>
</dbReference>
<dbReference type="PROSITE" id="PS01124">
    <property type="entry name" value="HTH_ARAC_FAMILY_2"/>
    <property type="match status" value="1"/>
</dbReference>
<evidence type="ECO:0000256" key="8">
    <source>
        <dbReference type="PROSITE-ProRule" id="PRU00169"/>
    </source>
</evidence>
<proteinExistence type="predicted"/>
<keyword evidence="3 8" id="KW-0597">Phosphoprotein</keyword>
<feature type="domain" description="HTH araC/xylS-type" evidence="9">
    <location>
        <begin position="408"/>
        <end position="506"/>
    </location>
</feature>
<dbReference type="InterPro" id="IPR051552">
    <property type="entry name" value="HptR"/>
</dbReference>
<feature type="modified residue" description="4-aspartylphosphate" evidence="8">
    <location>
        <position position="58"/>
    </location>
</feature>
<dbReference type="SMART" id="SM00448">
    <property type="entry name" value="REC"/>
    <property type="match status" value="1"/>
</dbReference>
<evidence type="ECO:0000259" key="10">
    <source>
        <dbReference type="PROSITE" id="PS50110"/>
    </source>
</evidence>